<sequence length="296" mass="30179">MFEERARRTARRPERCQGPSIRRQRPASEAPRLGPAPLTARGVASTAEVRAQVLRAPRPPGATAAARAHPRAVFPPNLGTARLGTKGEGAPGAAADSRSRRPLRARREALGGPALRPPLTGRRGPPEPPPPPGLGPSRRPPPHVPRVAIAFAATVVSPPPPLSPPPSPQSPAEAEAAPAAASRSRRPEPRGGACALRAAMGAGASRRGLGAGGREASGAGMGGGGQSARAAARVFNFPRRVCALPSGPGRGTCRSDPPSRNLDPGWAQTSPPGQVIPPACFSGRLPAGRASLRAGI</sequence>
<dbReference type="EMBL" id="OX596105">
    <property type="protein sequence ID" value="CAI9700711.1"/>
    <property type="molecule type" value="Genomic_DNA"/>
</dbReference>
<evidence type="ECO:0000313" key="1">
    <source>
        <dbReference type="EMBL" id="CAI9700711.1"/>
    </source>
</evidence>
<evidence type="ECO:0000313" key="2">
    <source>
        <dbReference type="Proteomes" id="UP001162501"/>
    </source>
</evidence>
<protein>
    <submittedName>
        <fullName evidence="1">Uncharacterized protein</fullName>
    </submittedName>
</protein>
<name>A0ACB0EKM6_RANTA</name>
<dbReference type="Proteomes" id="UP001162501">
    <property type="component" value="Chromosome 21"/>
</dbReference>
<organism evidence="1 2">
    <name type="scientific">Rangifer tarandus platyrhynchus</name>
    <name type="common">Svalbard reindeer</name>
    <dbReference type="NCBI Taxonomy" id="3082113"/>
    <lineage>
        <taxon>Eukaryota</taxon>
        <taxon>Metazoa</taxon>
        <taxon>Chordata</taxon>
        <taxon>Craniata</taxon>
        <taxon>Vertebrata</taxon>
        <taxon>Euteleostomi</taxon>
        <taxon>Mammalia</taxon>
        <taxon>Eutheria</taxon>
        <taxon>Laurasiatheria</taxon>
        <taxon>Artiodactyla</taxon>
        <taxon>Ruminantia</taxon>
        <taxon>Pecora</taxon>
        <taxon>Cervidae</taxon>
        <taxon>Odocoileinae</taxon>
        <taxon>Rangifer</taxon>
    </lineage>
</organism>
<accession>A0ACB0EKM6</accession>
<gene>
    <name evidence="1" type="ORF">MRATA1EN3_LOCUS11924</name>
</gene>
<reference evidence="1" key="1">
    <citation type="submission" date="2023-05" db="EMBL/GenBank/DDBJ databases">
        <authorList>
            <consortium name="ELIXIR-Norway"/>
        </authorList>
    </citation>
    <scope>NUCLEOTIDE SEQUENCE</scope>
</reference>
<proteinExistence type="predicted"/>